<sequence length="136" mass="15651">MKAYLMIVTLLYSSALLAESKMDKVIVHDQYCSSPEQTLDEVFENGSLTHCIYTGLSIADAYKKYVNEHDEEYLEKIIKVNNNIQKEYTKDGVFVDYKWENPKKLMIEQQFAGGFSEILLEEDQKGTKITITGHPD</sequence>
<protein>
    <submittedName>
        <fullName evidence="2">Uncharacterized protein</fullName>
    </submittedName>
</protein>
<evidence type="ECO:0000313" key="3">
    <source>
        <dbReference type="Proteomes" id="UP000254331"/>
    </source>
</evidence>
<evidence type="ECO:0000256" key="1">
    <source>
        <dbReference type="SAM" id="SignalP"/>
    </source>
</evidence>
<evidence type="ECO:0000313" key="2">
    <source>
        <dbReference type="EMBL" id="SUC14244.1"/>
    </source>
</evidence>
<dbReference type="GeneID" id="93394426"/>
<dbReference type="Proteomes" id="UP000254331">
    <property type="component" value="Unassembled WGS sequence"/>
</dbReference>
<dbReference type="EMBL" id="UGTW01000001">
    <property type="protein sequence ID" value="SUC14244.1"/>
    <property type="molecule type" value="Genomic_DNA"/>
</dbReference>
<organism evidence="2 3">
    <name type="scientific">Proteus vulgaris</name>
    <dbReference type="NCBI Taxonomy" id="585"/>
    <lineage>
        <taxon>Bacteria</taxon>
        <taxon>Pseudomonadati</taxon>
        <taxon>Pseudomonadota</taxon>
        <taxon>Gammaproteobacteria</taxon>
        <taxon>Enterobacterales</taxon>
        <taxon>Morganellaceae</taxon>
        <taxon>Proteus</taxon>
    </lineage>
</organism>
<feature type="signal peptide" evidence="1">
    <location>
        <begin position="1"/>
        <end position="18"/>
    </location>
</feature>
<accession>A0A379F3U0</accession>
<keyword evidence="1" id="KW-0732">Signal</keyword>
<dbReference type="AlphaFoldDB" id="A0A379F3U0"/>
<reference evidence="2 3" key="1">
    <citation type="submission" date="2018-06" db="EMBL/GenBank/DDBJ databases">
        <authorList>
            <consortium name="Pathogen Informatics"/>
            <person name="Doyle S."/>
        </authorList>
    </citation>
    <scope>NUCLEOTIDE SEQUENCE [LARGE SCALE GENOMIC DNA]</scope>
    <source>
        <strain evidence="2 3">NCTC10376</strain>
    </source>
</reference>
<dbReference type="OrthoDB" id="6464522at2"/>
<feature type="chain" id="PRO_5016599319" evidence="1">
    <location>
        <begin position="19"/>
        <end position="136"/>
    </location>
</feature>
<name>A0A379F3U0_PROVU</name>
<gene>
    <name evidence="2" type="ORF">NCTC10376_00041</name>
</gene>
<dbReference type="RefSeq" id="WP_036937082.1">
    <property type="nucleotide sequence ID" value="NZ_CABMNT010000001.1"/>
</dbReference>
<proteinExistence type="predicted"/>